<reference evidence="1" key="1">
    <citation type="submission" date="2023-10" db="EMBL/GenBank/DDBJ databases">
        <authorList>
            <person name="Chen Y."/>
            <person name="Shah S."/>
            <person name="Dougan E. K."/>
            <person name="Thang M."/>
            <person name="Chan C."/>
        </authorList>
    </citation>
    <scope>NUCLEOTIDE SEQUENCE [LARGE SCALE GENOMIC DNA]</scope>
</reference>
<evidence type="ECO:0008006" key="3">
    <source>
        <dbReference type="Google" id="ProtNLM"/>
    </source>
</evidence>
<proteinExistence type="predicted"/>
<accession>A0ABN9Q931</accession>
<comment type="caution">
    <text evidence="1">The sequence shown here is derived from an EMBL/GenBank/DDBJ whole genome shotgun (WGS) entry which is preliminary data.</text>
</comment>
<evidence type="ECO:0000313" key="1">
    <source>
        <dbReference type="EMBL" id="CAK0802324.1"/>
    </source>
</evidence>
<dbReference type="EMBL" id="CAUYUJ010002780">
    <property type="protein sequence ID" value="CAK0802324.1"/>
    <property type="molecule type" value="Genomic_DNA"/>
</dbReference>
<sequence>MQPRSRSVRVALNTKDALEKERLRHRSGGYFRYEDIRNPIDVQRGCPSHMKNKERMTAGPACEEINYGERELKKYMKDETTEARRAKQFEREETRWRSISAQNDAAQRRVERMQADPMIGRKNYAGQPYNVVNQTYDATPAGAQLKFHDDMIRYRSKVREATMAVRGHLGFNPITGEQVYQVSIPPPPRPPSLALA</sequence>
<organism evidence="1 2">
    <name type="scientific">Prorocentrum cordatum</name>
    <dbReference type="NCBI Taxonomy" id="2364126"/>
    <lineage>
        <taxon>Eukaryota</taxon>
        <taxon>Sar</taxon>
        <taxon>Alveolata</taxon>
        <taxon>Dinophyceae</taxon>
        <taxon>Prorocentrales</taxon>
        <taxon>Prorocentraceae</taxon>
        <taxon>Prorocentrum</taxon>
    </lineage>
</organism>
<dbReference type="Proteomes" id="UP001189429">
    <property type="component" value="Unassembled WGS sequence"/>
</dbReference>
<keyword evidence="2" id="KW-1185">Reference proteome</keyword>
<name>A0ABN9Q931_9DINO</name>
<protein>
    <recommendedName>
        <fullName evidence="3">Pre-mRNA-splicing factor SLU7</fullName>
    </recommendedName>
</protein>
<gene>
    <name evidence="1" type="ORF">PCOR1329_LOCUS9878</name>
</gene>
<evidence type="ECO:0000313" key="2">
    <source>
        <dbReference type="Proteomes" id="UP001189429"/>
    </source>
</evidence>